<dbReference type="PATRIC" id="fig|1280950.3.peg.1197"/>
<dbReference type="EMBL" id="ARYK01000002">
    <property type="protein sequence ID" value="KCZ93373.1"/>
    <property type="molecule type" value="Genomic_DNA"/>
</dbReference>
<keyword evidence="6" id="KW-1185">Reference proteome</keyword>
<name>A0A059FSC0_9PROT</name>
<organism evidence="5 6">
    <name type="scientific">Hyphomonas johnsonii MHS-2</name>
    <dbReference type="NCBI Taxonomy" id="1280950"/>
    <lineage>
        <taxon>Bacteria</taxon>
        <taxon>Pseudomonadati</taxon>
        <taxon>Pseudomonadota</taxon>
        <taxon>Alphaproteobacteria</taxon>
        <taxon>Hyphomonadales</taxon>
        <taxon>Hyphomonadaceae</taxon>
        <taxon>Hyphomonas</taxon>
    </lineage>
</organism>
<evidence type="ECO:0000256" key="1">
    <source>
        <dbReference type="ARBA" id="ARBA00023002"/>
    </source>
</evidence>
<dbReference type="eggNOG" id="COG0246">
    <property type="taxonomic scope" value="Bacteria"/>
</dbReference>
<evidence type="ECO:0000313" key="6">
    <source>
        <dbReference type="Proteomes" id="UP000025171"/>
    </source>
</evidence>
<sequence length="492" mass="52958">MTRRLASDSLGVIPDNVARPEYDRAQHGSGIVHLGVGAFHKAHQAVYTDTAMALSGGNWRIDGVSLRSPAARDALVPQDGLYTVCQLQDGQQDMRIVGALRDVHVAPENPERVIALLARPSIHIVTTTITEKGYCLTPGTGTLDLAHPDISADLSNPAVPVSAIGYVGAAITRRHAVNAPVTIVSCDNLSGNGRKFQDAVLQYLELTAPTSVSWCQANVRFPCTMVDRIVPGATLDLRQRVAGALGVDDEACVAAEPFSQWVIEDIASGPLPDWAGAGAVFSREVERYELMKLRLLNAAHSAIAYLGVIGGVAHVSDAMANPGFRSMIRHMMVAEIAPILRSPKGFDVQRYIDALIDRFSNAALLHRTEQIAMDGSQKLPQRILPTLRERASQGLESPALALAVAGWIRFASGLTLEHRPIDVLDPLRPDLRRASSVSGNRRDRVAEFFSIAPIFGADIHAWAAVIDEVASALRRLECEGLDGAITAVIARK</sequence>
<dbReference type="PANTHER" id="PTHR43362">
    <property type="entry name" value="MANNITOL DEHYDROGENASE DSF1-RELATED"/>
    <property type="match status" value="1"/>
</dbReference>
<evidence type="ECO:0000259" key="4">
    <source>
        <dbReference type="Pfam" id="PF08125"/>
    </source>
</evidence>
<dbReference type="SUPFAM" id="SSF51735">
    <property type="entry name" value="NAD(P)-binding Rossmann-fold domains"/>
    <property type="match status" value="1"/>
</dbReference>
<proteinExistence type="predicted"/>
<feature type="domain" description="Mannitol dehydrogenase N-terminal" evidence="3">
    <location>
        <begin position="30"/>
        <end position="274"/>
    </location>
</feature>
<dbReference type="Gene3D" id="3.40.50.720">
    <property type="entry name" value="NAD(P)-binding Rossmann-like Domain"/>
    <property type="match status" value="1"/>
</dbReference>
<dbReference type="InterPro" id="IPR008927">
    <property type="entry name" value="6-PGluconate_DH-like_C_sf"/>
</dbReference>
<dbReference type="InterPro" id="IPR013131">
    <property type="entry name" value="Mannitol_DH_N"/>
</dbReference>
<gene>
    <name evidence="5" type="ORF">HJO_05940</name>
</gene>
<dbReference type="AlphaFoldDB" id="A0A059FSC0"/>
<dbReference type="OrthoDB" id="271711at2"/>
<dbReference type="GO" id="GO:0019594">
    <property type="term" value="P:mannitol metabolic process"/>
    <property type="evidence" value="ECO:0007669"/>
    <property type="project" value="InterPro"/>
</dbReference>
<dbReference type="Pfam" id="PF01232">
    <property type="entry name" value="Mannitol_dh"/>
    <property type="match status" value="1"/>
</dbReference>
<dbReference type="PANTHER" id="PTHR43362:SF1">
    <property type="entry name" value="MANNITOL DEHYDROGENASE 2-RELATED"/>
    <property type="match status" value="1"/>
</dbReference>
<dbReference type="RefSeq" id="WP_051618330.1">
    <property type="nucleotide sequence ID" value="NZ_ARYK01000002.1"/>
</dbReference>
<keyword evidence="2" id="KW-0520">NAD</keyword>
<dbReference type="InterPro" id="IPR013118">
    <property type="entry name" value="Mannitol_DH_C"/>
</dbReference>
<reference evidence="5 6" key="1">
    <citation type="journal article" date="2014" name="Antonie Van Leeuwenhoek">
        <title>Hyphomonas beringensis sp. nov. and Hyphomonas chukchiensis sp. nov., isolated from surface seawater of the Bering Sea and Chukchi Sea.</title>
        <authorList>
            <person name="Li C."/>
            <person name="Lai Q."/>
            <person name="Li G."/>
            <person name="Dong C."/>
            <person name="Wang J."/>
            <person name="Liao Y."/>
            <person name="Shao Z."/>
        </authorList>
    </citation>
    <scope>NUCLEOTIDE SEQUENCE [LARGE SCALE GENOMIC DNA]</scope>
    <source>
        <strain evidence="5 6">MHS-2</strain>
    </source>
</reference>
<feature type="domain" description="Mannitol dehydrogenase C-terminal" evidence="4">
    <location>
        <begin position="285"/>
        <end position="476"/>
    </location>
</feature>
<dbReference type="GO" id="GO:0016616">
    <property type="term" value="F:oxidoreductase activity, acting on the CH-OH group of donors, NAD or NADP as acceptor"/>
    <property type="evidence" value="ECO:0007669"/>
    <property type="project" value="TreeGrafter"/>
</dbReference>
<dbReference type="PROSITE" id="PS00974">
    <property type="entry name" value="MANNITOL_DHGENASE"/>
    <property type="match status" value="1"/>
</dbReference>
<accession>A0A059FSC0</accession>
<evidence type="ECO:0000259" key="3">
    <source>
        <dbReference type="Pfam" id="PF01232"/>
    </source>
</evidence>
<dbReference type="InterPro" id="IPR000669">
    <property type="entry name" value="Mannitol_DH"/>
</dbReference>
<dbReference type="Pfam" id="PF08125">
    <property type="entry name" value="Mannitol_dh_C"/>
    <property type="match status" value="1"/>
</dbReference>
<dbReference type="Proteomes" id="UP000025171">
    <property type="component" value="Unassembled WGS sequence"/>
</dbReference>
<evidence type="ECO:0000256" key="2">
    <source>
        <dbReference type="ARBA" id="ARBA00023027"/>
    </source>
</evidence>
<keyword evidence="1" id="KW-0560">Oxidoreductase</keyword>
<dbReference type="InterPro" id="IPR036291">
    <property type="entry name" value="NAD(P)-bd_dom_sf"/>
</dbReference>
<dbReference type="InterPro" id="IPR023027">
    <property type="entry name" value="Mannitol_DH_CS"/>
</dbReference>
<dbReference type="PRINTS" id="PR00084">
    <property type="entry name" value="MTLDHDRGNASE"/>
</dbReference>
<dbReference type="InterPro" id="IPR050988">
    <property type="entry name" value="Mannitol_DH/Oxidoreductase"/>
</dbReference>
<dbReference type="SUPFAM" id="SSF48179">
    <property type="entry name" value="6-phosphogluconate dehydrogenase C-terminal domain-like"/>
    <property type="match status" value="1"/>
</dbReference>
<evidence type="ECO:0000313" key="5">
    <source>
        <dbReference type="EMBL" id="KCZ93373.1"/>
    </source>
</evidence>
<dbReference type="Gene3D" id="1.10.1040.10">
    <property type="entry name" value="N-(1-d-carboxylethyl)-l-norvaline Dehydrogenase, domain 2"/>
    <property type="match status" value="1"/>
</dbReference>
<protein>
    <submittedName>
        <fullName evidence="5">D-mannonate oxidoreductase</fullName>
    </submittedName>
</protein>
<dbReference type="STRING" id="1280950.HJO_05940"/>
<dbReference type="InterPro" id="IPR013328">
    <property type="entry name" value="6PGD_dom2"/>
</dbReference>
<comment type="caution">
    <text evidence="5">The sequence shown here is derived from an EMBL/GenBank/DDBJ whole genome shotgun (WGS) entry which is preliminary data.</text>
</comment>